<dbReference type="SUPFAM" id="SSF51735">
    <property type="entry name" value="NAD(P)-binding Rossmann-fold domains"/>
    <property type="match status" value="1"/>
</dbReference>
<keyword evidence="5" id="KW-1185">Reference proteome</keyword>
<proteinExistence type="inferred from homology"/>
<dbReference type="EMBL" id="LFML01000119">
    <property type="protein sequence ID" value="KMO94929.1"/>
    <property type="molecule type" value="Genomic_DNA"/>
</dbReference>
<evidence type="ECO:0000256" key="3">
    <source>
        <dbReference type="RuleBase" id="RU000363"/>
    </source>
</evidence>
<dbReference type="RefSeq" id="WP_048479235.1">
    <property type="nucleotide sequence ID" value="NZ_JBIRUD010000029.1"/>
</dbReference>
<dbReference type="AlphaFoldDB" id="A0A0J6XIB1"/>
<reference evidence="4 5" key="1">
    <citation type="submission" date="2015-06" db="EMBL/GenBank/DDBJ databases">
        <title>Recapitulation of the evolution of biosynthetic gene clusters reveals hidden chemical diversity on bacterial genomes.</title>
        <authorList>
            <person name="Cruz-Morales P."/>
            <person name="Martinez-Guerrero C."/>
            <person name="Morales-Escalante M.A."/>
            <person name="Yanez-Guerra L.A."/>
            <person name="Kopp J.F."/>
            <person name="Feldmann J."/>
            <person name="Ramos-Aboites H.E."/>
            <person name="Barona-Gomez F."/>
        </authorList>
    </citation>
    <scope>NUCLEOTIDE SEQUENCE [LARGE SCALE GENOMIC DNA]</scope>
    <source>
        <strain evidence="4 5">ATCC 31245</strain>
    </source>
</reference>
<gene>
    <name evidence="4" type="ORF">ACS04_26150</name>
</gene>
<comment type="caution">
    <text evidence="4">The sequence shown here is derived from an EMBL/GenBank/DDBJ whole genome shotgun (WGS) entry which is preliminary data.</text>
</comment>
<protein>
    <submittedName>
        <fullName evidence="4">Oxidoreductase</fullName>
    </submittedName>
</protein>
<dbReference type="STRING" id="66430.ACS04_26150"/>
<dbReference type="PATRIC" id="fig|66430.4.peg.772"/>
<evidence type="ECO:0000313" key="4">
    <source>
        <dbReference type="EMBL" id="KMO94929.1"/>
    </source>
</evidence>
<dbReference type="PRINTS" id="PR00080">
    <property type="entry name" value="SDRFAMILY"/>
</dbReference>
<dbReference type="Pfam" id="PF00106">
    <property type="entry name" value="adh_short"/>
    <property type="match status" value="1"/>
</dbReference>
<name>A0A0J6XIB1_9ACTN</name>
<dbReference type="CDD" id="cd05233">
    <property type="entry name" value="SDR_c"/>
    <property type="match status" value="1"/>
</dbReference>
<dbReference type="GO" id="GO:0016616">
    <property type="term" value="F:oxidoreductase activity, acting on the CH-OH group of donors, NAD or NADP as acceptor"/>
    <property type="evidence" value="ECO:0007669"/>
    <property type="project" value="UniProtKB-ARBA"/>
</dbReference>
<organism evidence="4 5">
    <name type="scientific">Streptomyces roseus</name>
    <dbReference type="NCBI Taxonomy" id="66430"/>
    <lineage>
        <taxon>Bacteria</taxon>
        <taxon>Bacillati</taxon>
        <taxon>Actinomycetota</taxon>
        <taxon>Actinomycetes</taxon>
        <taxon>Kitasatosporales</taxon>
        <taxon>Streptomycetaceae</taxon>
        <taxon>Streptomyces</taxon>
    </lineage>
</organism>
<dbReference type="InterPro" id="IPR002347">
    <property type="entry name" value="SDR_fam"/>
</dbReference>
<dbReference type="InterPro" id="IPR020904">
    <property type="entry name" value="Sc_DH/Rdtase_CS"/>
</dbReference>
<dbReference type="PRINTS" id="PR00081">
    <property type="entry name" value="GDHRDH"/>
</dbReference>
<dbReference type="InterPro" id="IPR036291">
    <property type="entry name" value="NAD(P)-bd_dom_sf"/>
</dbReference>
<dbReference type="PROSITE" id="PS00061">
    <property type="entry name" value="ADH_SHORT"/>
    <property type="match status" value="1"/>
</dbReference>
<dbReference type="Proteomes" id="UP000035932">
    <property type="component" value="Unassembled WGS sequence"/>
</dbReference>
<dbReference type="OrthoDB" id="9775296at2"/>
<dbReference type="PANTHER" id="PTHR43115">
    <property type="entry name" value="DEHYDROGENASE/REDUCTASE SDR FAMILY MEMBER 11"/>
    <property type="match status" value="1"/>
</dbReference>
<keyword evidence="2" id="KW-0560">Oxidoreductase</keyword>
<dbReference type="FunFam" id="3.40.50.720:FF:000047">
    <property type="entry name" value="NADP-dependent L-serine/L-allo-threonine dehydrogenase"/>
    <property type="match status" value="1"/>
</dbReference>
<comment type="similarity">
    <text evidence="1 3">Belongs to the short-chain dehydrogenases/reductases (SDR) family.</text>
</comment>
<dbReference type="Gene3D" id="3.40.50.720">
    <property type="entry name" value="NAD(P)-binding Rossmann-like Domain"/>
    <property type="match status" value="1"/>
</dbReference>
<accession>A0A0J6XIB1</accession>
<evidence type="ECO:0000256" key="1">
    <source>
        <dbReference type="ARBA" id="ARBA00006484"/>
    </source>
</evidence>
<evidence type="ECO:0000313" key="5">
    <source>
        <dbReference type="Proteomes" id="UP000035932"/>
    </source>
</evidence>
<evidence type="ECO:0000256" key="2">
    <source>
        <dbReference type="ARBA" id="ARBA00023002"/>
    </source>
</evidence>
<sequence length="254" mass="26555">MRSSTAGPVTSGITGKVVAITGASSGIGEATALLLAERGARLVLGARRTERLAELTARIEKAGGEAVHLRTDVTRIEDLRALVALAVERFGRLDILVGNAGVGTISPLDDLRTDEWDHMVDVNIKGVLHGIGAALPVFRAQGGGHFVTTASTAAYRVVPAMAVYAGTKVAVRAICEGLRQEAGPTLRVTTVSPGLISTDFAEASSNERVRGDITRMRDEVGIEPAAVARAVAYAIEQPADVDVNEIVVRPTAQT</sequence>
<dbReference type="PANTHER" id="PTHR43115:SF4">
    <property type="entry name" value="DEHYDROGENASE_REDUCTASE SDR FAMILY MEMBER 11"/>
    <property type="match status" value="1"/>
</dbReference>